<protein>
    <submittedName>
        <fullName evidence="2">Putative membrane protein YfhO</fullName>
    </submittedName>
</protein>
<dbReference type="Pfam" id="PF09586">
    <property type="entry name" value="YfhO"/>
    <property type="match status" value="1"/>
</dbReference>
<feature type="transmembrane region" description="Helical" evidence="1">
    <location>
        <begin position="448"/>
        <end position="465"/>
    </location>
</feature>
<evidence type="ECO:0000313" key="2">
    <source>
        <dbReference type="EMBL" id="TCL59361.1"/>
    </source>
</evidence>
<keyword evidence="1" id="KW-0472">Membrane</keyword>
<feature type="transmembrane region" description="Helical" evidence="1">
    <location>
        <begin position="100"/>
        <end position="120"/>
    </location>
</feature>
<evidence type="ECO:0000313" key="3">
    <source>
        <dbReference type="Proteomes" id="UP000295718"/>
    </source>
</evidence>
<reference evidence="2 3" key="1">
    <citation type="submission" date="2019-03" db="EMBL/GenBank/DDBJ databases">
        <title>Genomic Encyclopedia of Type Strains, Phase IV (KMG-IV): sequencing the most valuable type-strain genomes for metagenomic binning, comparative biology and taxonomic classification.</title>
        <authorList>
            <person name="Goeker M."/>
        </authorList>
    </citation>
    <scope>NUCLEOTIDE SEQUENCE [LARGE SCALE GENOMIC DNA]</scope>
    <source>
        <strain evidence="2 3">DSM 100556</strain>
    </source>
</reference>
<name>A0A4R1R1Z4_9FIRM</name>
<accession>A0A4R1R1Z4</accession>
<feature type="transmembrane region" description="Helical" evidence="1">
    <location>
        <begin position="356"/>
        <end position="376"/>
    </location>
</feature>
<feature type="transmembrane region" description="Helical" evidence="1">
    <location>
        <begin position="228"/>
        <end position="247"/>
    </location>
</feature>
<dbReference type="AlphaFoldDB" id="A0A4R1R1Z4"/>
<organism evidence="2 3">
    <name type="scientific">Kineothrix alysoides</name>
    <dbReference type="NCBI Taxonomy" id="1469948"/>
    <lineage>
        <taxon>Bacteria</taxon>
        <taxon>Bacillati</taxon>
        <taxon>Bacillota</taxon>
        <taxon>Clostridia</taxon>
        <taxon>Lachnospirales</taxon>
        <taxon>Lachnospiraceae</taxon>
        <taxon>Kineothrix</taxon>
    </lineage>
</organism>
<keyword evidence="1" id="KW-0812">Transmembrane</keyword>
<dbReference type="RefSeq" id="WP_031392380.1">
    <property type="nucleotide sequence ID" value="NZ_JPNB01000002.1"/>
</dbReference>
<dbReference type="InterPro" id="IPR018580">
    <property type="entry name" value="Uncharacterised_YfhO"/>
</dbReference>
<feature type="transmembrane region" description="Helical" evidence="1">
    <location>
        <begin position="840"/>
        <end position="860"/>
    </location>
</feature>
<feature type="transmembrane region" description="Helical" evidence="1">
    <location>
        <begin position="151"/>
        <end position="167"/>
    </location>
</feature>
<dbReference type="STRING" id="1469948.GCA_000732725_03765"/>
<keyword evidence="3" id="KW-1185">Reference proteome</keyword>
<dbReference type="PANTHER" id="PTHR38454">
    <property type="entry name" value="INTEGRAL MEMBRANE PROTEIN-RELATED"/>
    <property type="match status" value="1"/>
</dbReference>
<dbReference type="PANTHER" id="PTHR38454:SF1">
    <property type="entry name" value="INTEGRAL MEMBRANE PROTEIN"/>
    <property type="match status" value="1"/>
</dbReference>
<dbReference type="EMBL" id="SLUO01000004">
    <property type="protein sequence ID" value="TCL59361.1"/>
    <property type="molecule type" value="Genomic_DNA"/>
</dbReference>
<proteinExistence type="predicted"/>
<keyword evidence="1" id="KW-1133">Transmembrane helix</keyword>
<feature type="transmembrane region" description="Helical" evidence="1">
    <location>
        <begin position="388"/>
        <end position="408"/>
    </location>
</feature>
<feature type="transmembrane region" description="Helical" evidence="1">
    <location>
        <begin position="326"/>
        <end position="350"/>
    </location>
</feature>
<sequence>MSIKKNKVVLLYGGMCLVIFSIIYLPILFSGKMYMFLDIGADTYSSYWPSIAYVADLLKDFKLWDMNLGLGASSMLQVSYFLIDPFNWVTFLFSPYNMDIGIFISLCLKYIALSIFAYLYFSKMGIQAGAKAMASLSVVFSGWFVGWGQHYNYATMFVFFIALLYFFECWLQEGRWPAFVITLAWLAMMMPYYCYMTLIFLALYYIVRTWIRIADKQYKEFIVHGFKTILLCFAGIGLSAIIFLPVVSDILDSPRLGNKIVPGLELATGKEYFTLLLRLLSNNILGINKDFYGYGNWYEAPFVYMGIIVLFIIPLIYSKKTFKRNILIVTILISFCMIFPHIPAIIFNAFSTITYRWTYVIIPVIGMGIGLGFSKIESNENERIKPIVFKILYAMISAILVLYCSYLLQNKQDPADVIIIYSILTVFFISTIYFLCLSKTWANKKNQVLIIIIIFALELTVNGVISTQCRSLIERNNKNSMNYFDQSSDMFDYISGRDQGIYRINKKYAYIDLNDSMIQHYNGEKYYSSILTDSYWNLQYMFDLRVKNSNYFYGFDDKQSLRDINCGKYMISTDDTEFYGFRQIHSVGNMYLYENLNNIGFGFLYDYYIPREKFDELNQYEKQNVVYEMGIIEEEDISGVKNILSEKDGIQITLSPVEFNLATNDTANGQEITLEKKNQNPLVVKIKNNTTDIISGNIYIEDANSDTYSVNNYIPVNFQAEEEKYTNIDSLNIKKMKIDLPSSDFIVEIYEKNAEELQQIIDEKKKETMKIVKWNDEYIEGSINASDSSLLYLPIIYDKDWKVYINGAEVEVLRINGGFSGVIISEGNNNVVIAYKPTSIQMGAIVTTITAIILVTLIFLERLHRGNAKGGKFNYFHREVIEL</sequence>
<feature type="transmembrane region" description="Helical" evidence="1">
    <location>
        <begin position="414"/>
        <end position="436"/>
    </location>
</feature>
<feature type="transmembrane region" description="Helical" evidence="1">
    <location>
        <begin position="300"/>
        <end position="317"/>
    </location>
</feature>
<evidence type="ECO:0000256" key="1">
    <source>
        <dbReference type="SAM" id="Phobius"/>
    </source>
</evidence>
<feature type="transmembrane region" description="Helical" evidence="1">
    <location>
        <begin position="9"/>
        <end position="29"/>
    </location>
</feature>
<dbReference type="OrthoDB" id="9815466at2"/>
<feature type="transmembrane region" description="Helical" evidence="1">
    <location>
        <begin position="179"/>
        <end position="207"/>
    </location>
</feature>
<comment type="caution">
    <text evidence="2">The sequence shown here is derived from an EMBL/GenBank/DDBJ whole genome shotgun (WGS) entry which is preliminary data.</text>
</comment>
<dbReference type="Proteomes" id="UP000295718">
    <property type="component" value="Unassembled WGS sequence"/>
</dbReference>
<gene>
    <name evidence="2" type="ORF">EDD76_10498</name>
</gene>